<proteinExistence type="predicted"/>
<organism evidence="1 2">
    <name type="scientific">Dyadobacter psychrophilus</name>
    <dbReference type="NCBI Taxonomy" id="651661"/>
    <lineage>
        <taxon>Bacteria</taxon>
        <taxon>Pseudomonadati</taxon>
        <taxon>Bacteroidota</taxon>
        <taxon>Cytophagia</taxon>
        <taxon>Cytophagales</taxon>
        <taxon>Spirosomataceae</taxon>
        <taxon>Dyadobacter</taxon>
    </lineage>
</organism>
<accession>A0A1T5C7J1</accession>
<evidence type="ECO:0000313" key="1">
    <source>
        <dbReference type="EMBL" id="SKB55361.1"/>
    </source>
</evidence>
<reference evidence="2" key="1">
    <citation type="submission" date="2017-02" db="EMBL/GenBank/DDBJ databases">
        <authorList>
            <person name="Varghese N."/>
            <person name="Submissions S."/>
        </authorList>
    </citation>
    <scope>NUCLEOTIDE SEQUENCE [LARGE SCALE GENOMIC DNA]</scope>
    <source>
        <strain evidence="2">DSM 22270</strain>
    </source>
</reference>
<dbReference type="AlphaFoldDB" id="A0A1T5C7J1"/>
<dbReference type="Proteomes" id="UP000190897">
    <property type="component" value="Unassembled WGS sequence"/>
</dbReference>
<dbReference type="STRING" id="651661.SAMN05660293_00966"/>
<keyword evidence="2" id="KW-1185">Reference proteome</keyword>
<dbReference type="EMBL" id="FUZA01000001">
    <property type="protein sequence ID" value="SKB55361.1"/>
    <property type="molecule type" value="Genomic_DNA"/>
</dbReference>
<gene>
    <name evidence="1" type="ORF">SAMN05660293_00966</name>
</gene>
<protein>
    <submittedName>
        <fullName evidence="1">Uncharacterized protein</fullName>
    </submittedName>
</protein>
<evidence type="ECO:0000313" key="2">
    <source>
        <dbReference type="Proteomes" id="UP000190897"/>
    </source>
</evidence>
<sequence length="54" mass="6657">MIILIILDNNKKNFKELNICLLHSIQYVIYIYIIKQHRLSVQKKFENDLKYRFS</sequence>
<name>A0A1T5C7J1_9BACT</name>